<dbReference type="GO" id="GO:0004519">
    <property type="term" value="F:endonuclease activity"/>
    <property type="evidence" value="ECO:0007669"/>
    <property type="project" value="UniProtKB-KW"/>
</dbReference>
<dbReference type="CDD" id="cd01647">
    <property type="entry name" value="RT_LTR"/>
    <property type="match status" value="1"/>
</dbReference>
<evidence type="ECO:0000256" key="7">
    <source>
        <dbReference type="ARBA" id="ARBA00022759"/>
    </source>
</evidence>
<dbReference type="PANTHER" id="PTHR37984">
    <property type="entry name" value="PROTEIN CBG26694"/>
    <property type="match status" value="1"/>
</dbReference>
<dbReference type="Gene3D" id="3.30.70.270">
    <property type="match status" value="2"/>
</dbReference>
<dbReference type="InterPro" id="IPR041577">
    <property type="entry name" value="RT_RNaseH_2"/>
</dbReference>
<keyword evidence="11" id="KW-0862">Zinc</keyword>
<dbReference type="SUPFAM" id="SSF56672">
    <property type="entry name" value="DNA/RNA polymerases"/>
    <property type="match status" value="1"/>
</dbReference>
<dbReference type="AlphaFoldDB" id="A0AAV0VSU8"/>
<dbReference type="GO" id="GO:0003677">
    <property type="term" value="F:DNA binding"/>
    <property type="evidence" value="ECO:0007669"/>
    <property type="project" value="UniProtKB-KW"/>
</dbReference>
<dbReference type="PROSITE" id="PS50878">
    <property type="entry name" value="RT_POL"/>
    <property type="match status" value="1"/>
</dbReference>
<dbReference type="FunFam" id="3.10.20.370:FF:000001">
    <property type="entry name" value="Retrovirus-related Pol polyprotein from transposon 17.6-like protein"/>
    <property type="match status" value="1"/>
</dbReference>
<reference evidence="14 15" key="1">
    <citation type="submission" date="2023-01" db="EMBL/GenBank/DDBJ databases">
        <authorList>
            <person name="Whitehead M."/>
        </authorList>
    </citation>
    <scope>NUCLEOTIDE SEQUENCE [LARGE SCALE GENOMIC DNA]</scope>
</reference>
<evidence type="ECO:0000256" key="5">
    <source>
        <dbReference type="ARBA" id="ARBA00022722"/>
    </source>
</evidence>
<evidence type="ECO:0000256" key="11">
    <source>
        <dbReference type="PROSITE-ProRule" id="PRU00047"/>
    </source>
</evidence>
<dbReference type="InterPro" id="IPR001878">
    <property type="entry name" value="Znf_CCHC"/>
</dbReference>
<evidence type="ECO:0000313" key="14">
    <source>
        <dbReference type="EMBL" id="CAI6346684.1"/>
    </source>
</evidence>
<keyword evidence="10" id="KW-0511">Multifunctional enzyme</keyword>
<keyword evidence="11" id="KW-0863">Zinc-finger</keyword>
<evidence type="ECO:0000256" key="3">
    <source>
        <dbReference type="ARBA" id="ARBA00022679"/>
    </source>
</evidence>
<dbReference type="GO" id="GO:0004190">
    <property type="term" value="F:aspartic-type endopeptidase activity"/>
    <property type="evidence" value="ECO:0007669"/>
    <property type="project" value="UniProtKB-KW"/>
</dbReference>
<evidence type="ECO:0000313" key="15">
    <source>
        <dbReference type="Proteomes" id="UP001160148"/>
    </source>
</evidence>
<sequence length="909" mass="102462">MANKGSMVGHVNELKLKEDDFNGWVERFELYIQLNEVNTHKKKLLFLTLIGNEGYSLLRDLCLPVKPLDKSYDNLKTLLSEYMNPKPNVVTERFKFKEWRQGNETIIQFVAVLKKMSEFCGFGTHLEDALRDQLVWGIKDQNIQKRLLSEASLNFKRSVELSVAMEAATNDVNQLHNQNQVEVLYQEPKNELVVGSRVQRKAMSTGLRQKRTELVCYCCGEAGHVKPKCKYKDLLCKKCNKKGHLKKVCKNDSFNVNNLEQDEVGMMEMESLYNLVPLQVNFIKPYCLELIVDGKNVLFQIDTGSGISVISVDSVKKFKIGSLDKLIKTNLKLKAYNGNIINPLGILSLVIGHKGLCKTLDLYVVNEGGPPIMGRDWITAFKVLPMELGLNTLSVQSMAERFPSVFSNSLGCYKNKTFELVLKSDSKPIFCRPRIIPFSLKDKVSLELDRMIADGLLEPVESSDWATPIVPVVKVDGSIRLCGDYKVTVNKSLVVDRYPIPRVNELLSRFQGATKFCTLDLCQAYQQLPLSAESQKLTTITTHRGLFFFKRVPYGIASAPGLLQREMENILSGLTGVGCFYDDVVIAGKDDKEVTERLLGMLERFESAGLTVKASKCKLMQDSVTFLGHCVDKDGLHIPEERVKAIAQVKTPENVHQLKAFLGLVNYYGKFFRNMSSMASPLYFLLKANVKFCWGPEQNKAFINIKNHLMSKTVLTHYDTTLELVLACDASPKGIGAVLSHRFHNGEEKPIAFASRTLSKSEQGYSQLDKEALALVFGVKYFHQYLYGRPFILKTDHKPLISIFGEKKGIPVMAAHRLQRYAIFLAGYSYNIEFVKGVDNGNADALSRLPIEGADMINHVFCSNFFINLITTNVQGIADLDICEEIQRDKVLKKVFLLVMSGKWPNSSK</sequence>
<keyword evidence="6" id="KW-0064">Aspartyl protease</keyword>
<comment type="caution">
    <text evidence="14">The sequence shown here is derived from an EMBL/GenBank/DDBJ whole genome shotgun (WGS) entry which is preliminary data.</text>
</comment>
<keyword evidence="7" id="KW-0255">Endonuclease</keyword>
<dbReference type="GO" id="GO:0006508">
    <property type="term" value="P:proteolysis"/>
    <property type="evidence" value="ECO:0007669"/>
    <property type="project" value="UniProtKB-KW"/>
</dbReference>
<evidence type="ECO:0000256" key="2">
    <source>
        <dbReference type="ARBA" id="ARBA00022670"/>
    </source>
</evidence>
<dbReference type="Gene3D" id="3.10.20.370">
    <property type="match status" value="1"/>
</dbReference>
<evidence type="ECO:0000256" key="6">
    <source>
        <dbReference type="ARBA" id="ARBA00022750"/>
    </source>
</evidence>
<evidence type="ECO:0000256" key="10">
    <source>
        <dbReference type="ARBA" id="ARBA00023268"/>
    </source>
</evidence>
<dbReference type="SMART" id="SM00343">
    <property type="entry name" value="ZnF_C2HC"/>
    <property type="match status" value="2"/>
</dbReference>
<keyword evidence="11" id="KW-0479">Metal-binding</keyword>
<protein>
    <recommendedName>
        <fullName evidence="1">RNA-directed DNA polymerase</fullName>
        <ecNumber evidence="1">2.7.7.49</ecNumber>
    </recommendedName>
</protein>
<dbReference type="SUPFAM" id="SSF57756">
    <property type="entry name" value="Retrovirus zinc finger-like domains"/>
    <property type="match status" value="1"/>
</dbReference>
<dbReference type="FunFam" id="3.30.70.270:FF:000020">
    <property type="entry name" value="Transposon Tf2-6 polyprotein-like Protein"/>
    <property type="match status" value="1"/>
</dbReference>
<dbReference type="Pfam" id="PF00078">
    <property type="entry name" value="RVT_1"/>
    <property type="match status" value="1"/>
</dbReference>
<dbReference type="InterPro" id="IPR050951">
    <property type="entry name" value="Retrovirus_Pol_polyprotein"/>
</dbReference>
<feature type="domain" description="Reverse transcriptase" evidence="13">
    <location>
        <begin position="453"/>
        <end position="631"/>
    </location>
</feature>
<dbReference type="Gene3D" id="3.10.10.10">
    <property type="entry name" value="HIV Type 1 Reverse Transcriptase, subunit A, domain 1"/>
    <property type="match status" value="1"/>
</dbReference>
<dbReference type="InterPro" id="IPR021109">
    <property type="entry name" value="Peptidase_aspartic_dom_sf"/>
</dbReference>
<keyword evidence="15" id="KW-1185">Reference proteome</keyword>
<accession>A0AAV0VSU8</accession>
<evidence type="ECO:0000256" key="1">
    <source>
        <dbReference type="ARBA" id="ARBA00012493"/>
    </source>
</evidence>
<keyword evidence="5" id="KW-0540">Nuclease</keyword>
<proteinExistence type="predicted"/>
<feature type="domain" description="CCHC-type" evidence="12">
    <location>
        <begin position="216"/>
        <end position="230"/>
    </location>
</feature>
<evidence type="ECO:0000256" key="9">
    <source>
        <dbReference type="ARBA" id="ARBA00023125"/>
    </source>
</evidence>
<dbReference type="PROSITE" id="PS50158">
    <property type="entry name" value="ZF_CCHC"/>
    <property type="match status" value="1"/>
</dbReference>
<dbReference type="InterPro" id="IPR043128">
    <property type="entry name" value="Rev_trsase/Diguanyl_cyclase"/>
</dbReference>
<dbReference type="GO" id="GO:0003964">
    <property type="term" value="F:RNA-directed DNA polymerase activity"/>
    <property type="evidence" value="ECO:0007669"/>
    <property type="project" value="UniProtKB-KW"/>
</dbReference>
<keyword evidence="9" id="KW-0238">DNA-binding</keyword>
<keyword evidence="4" id="KW-0548">Nucleotidyltransferase</keyword>
<keyword evidence="2" id="KW-0645">Protease</keyword>
<dbReference type="SUPFAM" id="SSF50630">
    <property type="entry name" value="Acid proteases"/>
    <property type="match status" value="1"/>
</dbReference>
<evidence type="ECO:0000256" key="8">
    <source>
        <dbReference type="ARBA" id="ARBA00022918"/>
    </source>
</evidence>
<dbReference type="Gene3D" id="2.40.70.10">
    <property type="entry name" value="Acid Proteases"/>
    <property type="match status" value="1"/>
</dbReference>
<organism evidence="14 15">
    <name type="scientific">Macrosiphum euphorbiae</name>
    <name type="common">potato aphid</name>
    <dbReference type="NCBI Taxonomy" id="13131"/>
    <lineage>
        <taxon>Eukaryota</taxon>
        <taxon>Metazoa</taxon>
        <taxon>Ecdysozoa</taxon>
        <taxon>Arthropoda</taxon>
        <taxon>Hexapoda</taxon>
        <taxon>Insecta</taxon>
        <taxon>Pterygota</taxon>
        <taxon>Neoptera</taxon>
        <taxon>Paraneoptera</taxon>
        <taxon>Hemiptera</taxon>
        <taxon>Sternorrhyncha</taxon>
        <taxon>Aphidomorpha</taxon>
        <taxon>Aphidoidea</taxon>
        <taxon>Aphididae</taxon>
        <taxon>Macrosiphini</taxon>
        <taxon>Macrosiphum</taxon>
    </lineage>
</organism>
<keyword evidence="3" id="KW-0808">Transferase</keyword>
<keyword evidence="8" id="KW-0695">RNA-directed DNA polymerase</keyword>
<dbReference type="PANTHER" id="PTHR37984:SF5">
    <property type="entry name" value="PROTEIN NYNRIN-LIKE"/>
    <property type="match status" value="1"/>
</dbReference>
<dbReference type="EMBL" id="CARXXK010000001">
    <property type="protein sequence ID" value="CAI6346684.1"/>
    <property type="molecule type" value="Genomic_DNA"/>
</dbReference>
<dbReference type="InterPro" id="IPR043502">
    <property type="entry name" value="DNA/RNA_pol_sf"/>
</dbReference>
<dbReference type="Pfam" id="PF17919">
    <property type="entry name" value="RT_RNaseH_2"/>
    <property type="match status" value="1"/>
</dbReference>
<gene>
    <name evidence="14" type="ORF">MEUPH1_LOCUS3567</name>
</gene>
<evidence type="ECO:0000256" key="4">
    <source>
        <dbReference type="ARBA" id="ARBA00022695"/>
    </source>
</evidence>
<dbReference type="CDD" id="cd09274">
    <property type="entry name" value="RNase_HI_RT_Ty3"/>
    <property type="match status" value="1"/>
</dbReference>
<dbReference type="Proteomes" id="UP001160148">
    <property type="component" value="Unassembled WGS sequence"/>
</dbReference>
<dbReference type="Gene3D" id="4.10.60.10">
    <property type="entry name" value="Zinc finger, CCHC-type"/>
    <property type="match status" value="1"/>
</dbReference>
<evidence type="ECO:0000259" key="12">
    <source>
        <dbReference type="PROSITE" id="PS50158"/>
    </source>
</evidence>
<dbReference type="EC" id="2.7.7.49" evidence="1"/>
<dbReference type="InterPro" id="IPR000477">
    <property type="entry name" value="RT_dom"/>
</dbReference>
<dbReference type="InterPro" id="IPR036875">
    <property type="entry name" value="Znf_CCHC_sf"/>
</dbReference>
<evidence type="ECO:0000259" key="13">
    <source>
        <dbReference type="PROSITE" id="PS50878"/>
    </source>
</evidence>
<dbReference type="GO" id="GO:0008270">
    <property type="term" value="F:zinc ion binding"/>
    <property type="evidence" value="ECO:0007669"/>
    <property type="project" value="UniProtKB-KW"/>
</dbReference>
<name>A0AAV0VSU8_9HEMI</name>
<keyword evidence="7" id="KW-0378">Hydrolase</keyword>